<name>A0ABQ9TKB0_SAGOE</name>
<feature type="compositionally biased region" description="Basic and acidic residues" evidence="1">
    <location>
        <begin position="104"/>
        <end position="121"/>
    </location>
</feature>
<evidence type="ECO:0000313" key="3">
    <source>
        <dbReference type="Proteomes" id="UP001266305"/>
    </source>
</evidence>
<keyword evidence="3" id="KW-1185">Reference proteome</keyword>
<dbReference type="Proteomes" id="UP001266305">
    <property type="component" value="Unassembled WGS sequence"/>
</dbReference>
<sequence>MVQTHCAVVFCQPTAQPQALPAPALTGPGGQPGQQGCSPPVLFQGLGDVKGVIAQRWTGREKELESDLLASPQDPPHILSPPSLSGHTQVKISFQPLVKVRDSPCKEETLQKGPKGRERPRAVVMDKGLSEELPEKTVVGPTWHGISA</sequence>
<accession>A0ABQ9TKB0</accession>
<organism evidence="2 3">
    <name type="scientific">Saguinus oedipus</name>
    <name type="common">Cotton-top tamarin</name>
    <name type="synonym">Oedipomidas oedipus</name>
    <dbReference type="NCBI Taxonomy" id="9490"/>
    <lineage>
        <taxon>Eukaryota</taxon>
        <taxon>Metazoa</taxon>
        <taxon>Chordata</taxon>
        <taxon>Craniata</taxon>
        <taxon>Vertebrata</taxon>
        <taxon>Euteleostomi</taxon>
        <taxon>Mammalia</taxon>
        <taxon>Eutheria</taxon>
        <taxon>Euarchontoglires</taxon>
        <taxon>Primates</taxon>
        <taxon>Haplorrhini</taxon>
        <taxon>Platyrrhini</taxon>
        <taxon>Cebidae</taxon>
        <taxon>Callitrichinae</taxon>
        <taxon>Saguinus</taxon>
    </lineage>
</organism>
<feature type="region of interest" description="Disordered" evidence="1">
    <location>
        <begin position="64"/>
        <end position="87"/>
    </location>
</feature>
<proteinExistence type="predicted"/>
<gene>
    <name evidence="2" type="ORF">P7K49_036468</name>
</gene>
<reference evidence="2 3" key="1">
    <citation type="submission" date="2023-05" db="EMBL/GenBank/DDBJ databases">
        <title>B98-5 Cell Line De Novo Hybrid Assembly: An Optical Mapping Approach.</title>
        <authorList>
            <person name="Kananen K."/>
            <person name="Auerbach J.A."/>
            <person name="Kautto E."/>
            <person name="Blachly J.S."/>
        </authorList>
    </citation>
    <scope>NUCLEOTIDE SEQUENCE [LARGE SCALE GENOMIC DNA]</scope>
    <source>
        <strain evidence="2">B95-8</strain>
        <tissue evidence="2">Cell line</tissue>
    </source>
</reference>
<feature type="region of interest" description="Disordered" evidence="1">
    <location>
        <begin position="22"/>
        <end position="41"/>
    </location>
</feature>
<dbReference type="EMBL" id="JASSZA010000021">
    <property type="protein sequence ID" value="KAK2085168.1"/>
    <property type="molecule type" value="Genomic_DNA"/>
</dbReference>
<evidence type="ECO:0000313" key="2">
    <source>
        <dbReference type="EMBL" id="KAK2085168.1"/>
    </source>
</evidence>
<feature type="region of interest" description="Disordered" evidence="1">
    <location>
        <begin position="104"/>
        <end position="148"/>
    </location>
</feature>
<protein>
    <submittedName>
        <fullName evidence="2">Uncharacterized protein</fullName>
    </submittedName>
</protein>
<evidence type="ECO:0000256" key="1">
    <source>
        <dbReference type="SAM" id="MobiDB-lite"/>
    </source>
</evidence>
<comment type="caution">
    <text evidence="2">The sequence shown here is derived from an EMBL/GenBank/DDBJ whole genome shotgun (WGS) entry which is preliminary data.</text>
</comment>